<accession>A0ABQ0LFZ1</accession>
<protein>
    <submittedName>
        <fullName evidence="2">Uncharacterized protein</fullName>
    </submittedName>
</protein>
<evidence type="ECO:0000256" key="1">
    <source>
        <dbReference type="SAM" id="MobiDB-lite"/>
    </source>
</evidence>
<keyword evidence="3" id="KW-1185">Reference proteome</keyword>
<gene>
    <name evidence="2" type="ORF">MCHLO_07322</name>
</gene>
<dbReference type="EMBL" id="DF846171">
    <property type="protein sequence ID" value="GAT50039.1"/>
    <property type="molecule type" value="Genomic_DNA"/>
</dbReference>
<evidence type="ECO:0000313" key="3">
    <source>
        <dbReference type="Proteomes" id="UP000815677"/>
    </source>
</evidence>
<feature type="compositionally biased region" description="Low complexity" evidence="1">
    <location>
        <begin position="147"/>
        <end position="158"/>
    </location>
</feature>
<evidence type="ECO:0000313" key="2">
    <source>
        <dbReference type="EMBL" id="GAT50039.1"/>
    </source>
</evidence>
<feature type="region of interest" description="Disordered" evidence="1">
    <location>
        <begin position="120"/>
        <end position="200"/>
    </location>
</feature>
<sequence>MRCPTSLLDPAPLQDDLFQRAFARQDRNQKRLPPQTRQAIAASVDASLSAHASAEAWLAYAYEKDPNTPGSSKKQGRSAKKAFRKQLETYVEFYWMLTSHLVHSHAVANYYGRLSPLTVCSDSDSEEEDTSLAVDVAPKAEPIDTMIPSPTTAPSSIPNQINSENDSKRPQTRSSTKRKRSEVEETTVSPAKPSTHRSTR</sequence>
<reference evidence="2" key="1">
    <citation type="submission" date="2014-09" db="EMBL/GenBank/DDBJ databases">
        <title>Genome sequence of the luminous mushroom Mycena chlorophos for searching fungal bioluminescence genes.</title>
        <authorList>
            <person name="Tanaka Y."/>
            <person name="Kasuga D."/>
            <person name="Oba Y."/>
            <person name="Hase S."/>
            <person name="Sato K."/>
            <person name="Oba Y."/>
            <person name="Sakakibara Y."/>
        </authorList>
    </citation>
    <scope>NUCLEOTIDE SEQUENCE</scope>
</reference>
<proteinExistence type="predicted"/>
<name>A0ABQ0LFZ1_MYCCL</name>
<feature type="non-terminal residue" evidence="2">
    <location>
        <position position="200"/>
    </location>
</feature>
<organism evidence="2 3">
    <name type="scientific">Mycena chlorophos</name>
    <name type="common">Agaric fungus</name>
    <name type="synonym">Agaricus chlorophos</name>
    <dbReference type="NCBI Taxonomy" id="658473"/>
    <lineage>
        <taxon>Eukaryota</taxon>
        <taxon>Fungi</taxon>
        <taxon>Dikarya</taxon>
        <taxon>Basidiomycota</taxon>
        <taxon>Agaricomycotina</taxon>
        <taxon>Agaricomycetes</taxon>
        <taxon>Agaricomycetidae</taxon>
        <taxon>Agaricales</taxon>
        <taxon>Marasmiineae</taxon>
        <taxon>Mycenaceae</taxon>
        <taxon>Mycena</taxon>
    </lineage>
</organism>
<dbReference type="Proteomes" id="UP000815677">
    <property type="component" value="Unassembled WGS sequence"/>
</dbReference>